<sequence>MTETPVVPPRGLFRRRPSGRSRPLALFLGIGLGVVVIGGALLLMTFGHLDPGRTAPVDRLKGLGTTGHVLGTDQLGRDMLARGVAGLRWSVAVGVVSTCLVSGIGTVVGLWAASARGLVRVLLTRLIDMSLSFPSLVLAVTIMAIVGRGFWALSLTLGLVSWPIFARVVYAEAIGLMKREYILAARLLGVSGLRTVVTHVLPGIRNTLLVMWAFMFADLLIAESGLSFLGLGVPLGTPSLGGMLAESREYLAQAPHMVLVPGLTIVVIVVTANLIGDALSSRSHNVTAVVNR</sequence>
<dbReference type="Proteomes" id="UP001058271">
    <property type="component" value="Chromosome"/>
</dbReference>
<dbReference type="Gene3D" id="1.10.3720.10">
    <property type="entry name" value="MetI-like"/>
    <property type="match status" value="1"/>
</dbReference>
<dbReference type="CDD" id="cd06261">
    <property type="entry name" value="TM_PBP2"/>
    <property type="match status" value="1"/>
</dbReference>
<evidence type="ECO:0000256" key="1">
    <source>
        <dbReference type="ARBA" id="ARBA00004651"/>
    </source>
</evidence>
<evidence type="ECO:0000256" key="5">
    <source>
        <dbReference type="ARBA" id="ARBA00022989"/>
    </source>
</evidence>
<dbReference type="EMBL" id="CP073721">
    <property type="protein sequence ID" value="UWZ34505.1"/>
    <property type="molecule type" value="Genomic_DNA"/>
</dbReference>
<dbReference type="Pfam" id="PF00528">
    <property type="entry name" value="BPD_transp_1"/>
    <property type="match status" value="1"/>
</dbReference>
<dbReference type="PANTHER" id="PTHR43386:SF25">
    <property type="entry name" value="PEPTIDE ABC TRANSPORTER PERMEASE PROTEIN"/>
    <property type="match status" value="1"/>
</dbReference>
<evidence type="ECO:0000256" key="4">
    <source>
        <dbReference type="ARBA" id="ARBA00022692"/>
    </source>
</evidence>
<evidence type="ECO:0000256" key="2">
    <source>
        <dbReference type="ARBA" id="ARBA00022448"/>
    </source>
</evidence>
<dbReference type="SUPFAM" id="SSF161098">
    <property type="entry name" value="MetI-like"/>
    <property type="match status" value="1"/>
</dbReference>
<evidence type="ECO:0000259" key="8">
    <source>
        <dbReference type="PROSITE" id="PS50928"/>
    </source>
</evidence>
<proteinExistence type="inferred from homology"/>
<feature type="transmembrane region" description="Helical" evidence="7">
    <location>
        <begin position="89"/>
        <end position="114"/>
    </location>
</feature>
<feature type="transmembrane region" description="Helical" evidence="7">
    <location>
        <begin position="151"/>
        <end position="170"/>
    </location>
</feature>
<evidence type="ECO:0000256" key="7">
    <source>
        <dbReference type="RuleBase" id="RU363032"/>
    </source>
</evidence>
<dbReference type="InterPro" id="IPR050366">
    <property type="entry name" value="BP-dependent_transpt_permease"/>
</dbReference>
<dbReference type="InterPro" id="IPR035906">
    <property type="entry name" value="MetI-like_sf"/>
</dbReference>
<keyword evidence="4 7" id="KW-0812">Transmembrane</keyword>
<feature type="transmembrane region" description="Helical" evidence="7">
    <location>
        <begin position="126"/>
        <end position="145"/>
    </location>
</feature>
<keyword evidence="5 7" id="KW-1133">Transmembrane helix</keyword>
<dbReference type="RefSeq" id="WP_260723825.1">
    <property type="nucleotide sequence ID" value="NZ_BAAABS010000011.1"/>
</dbReference>
<keyword evidence="3" id="KW-1003">Cell membrane</keyword>
<protein>
    <submittedName>
        <fullName evidence="9">ABC transporter permease</fullName>
    </submittedName>
</protein>
<feature type="transmembrane region" description="Helical" evidence="7">
    <location>
        <begin position="24"/>
        <end position="46"/>
    </location>
</feature>
<keyword evidence="6 7" id="KW-0472">Membrane</keyword>
<feature type="transmembrane region" description="Helical" evidence="7">
    <location>
        <begin position="210"/>
        <end position="236"/>
    </location>
</feature>
<evidence type="ECO:0000313" key="10">
    <source>
        <dbReference type="Proteomes" id="UP001058271"/>
    </source>
</evidence>
<gene>
    <name evidence="9" type="ORF">Drose_25165</name>
</gene>
<feature type="transmembrane region" description="Helical" evidence="7">
    <location>
        <begin position="257"/>
        <end position="276"/>
    </location>
</feature>
<dbReference type="PROSITE" id="PS50928">
    <property type="entry name" value="ABC_TM1"/>
    <property type="match status" value="1"/>
</dbReference>
<reference evidence="9" key="1">
    <citation type="submission" date="2021-04" db="EMBL/GenBank/DDBJ databases">
        <title>Biosynthetic gene clusters of Dactylosporangioum roseum.</title>
        <authorList>
            <person name="Hartkoorn R.C."/>
            <person name="Beaudoing E."/>
            <person name="Hot D."/>
            <person name="Moureu S."/>
        </authorList>
    </citation>
    <scope>NUCLEOTIDE SEQUENCE</scope>
    <source>
        <strain evidence="9">NRRL B-16295</strain>
    </source>
</reference>
<organism evidence="9 10">
    <name type="scientific">Dactylosporangium roseum</name>
    <dbReference type="NCBI Taxonomy" id="47989"/>
    <lineage>
        <taxon>Bacteria</taxon>
        <taxon>Bacillati</taxon>
        <taxon>Actinomycetota</taxon>
        <taxon>Actinomycetes</taxon>
        <taxon>Micromonosporales</taxon>
        <taxon>Micromonosporaceae</taxon>
        <taxon>Dactylosporangium</taxon>
    </lineage>
</organism>
<dbReference type="InterPro" id="IPR000515">
    <property type="entry name" value="MetI-like"/>
</dbReference>
<feature type="domain" description="ABC transmembrane type-1" evidence="8">
    <location>
        <begin position="87"/>
        <end position="276"/>
    </location>
</feature>
<evidence type="ECO:0000313" key="9">
    <source>
        <dbReference type="EMBL" id="UWZ34505.1"/>
    </source>
</evidence>
<comment type="similarity">
    <text evidence="7">Belongs to the binding-protein-dependent transport system permease family.</text>
</comment>
<accession>A0ABY5YXM5</accession>
<evidence type="ECO:0000256" key="3">
    <source>
        <dbReference type="ARBA" id="ARBA00022475"/>
    </source>
</evidence>
<name>A0ABY5YXM5_9ACTN</name>
<evidence type="ECO:0000256" key="6">
    <source>
        <dbReference type="ARBA" id="ARBA00023136"/>
    </source>
</evidence>
<keyword evidence="10" id="KW-1185">Reference proteome</keyword>
<comment type="subcellular location">
    <subcellularLocation>
        <location evidence="1 7">Cell membrane</location>
        <topology evidence="1 7">Multi-pass membrane protein</topology>
    </subcellularLocation>
</comment>
<dbReference type="PANTHER" id="PTHR43386">
    <property type="entry name" value="OLIGOPEPTIDE TRANSPORT SYSTEM PERMEASE PROTEIN APPC"/>
    <property type="match status" value="1"/>
</dbReference>
<keyword evidence="2 7" id="KW-0813">Transport</keyword>